<dbReference type="OrthoDB" id="41445at2759"/>
<feature type="compositionally biased region" description="Acidic residues" evidence="1">
    <location>
        <begin position="165"/>
        <end position="176"/>
    </location>
</feature>
<dbReference type="GO" id="GO:0005634">
    <property type="term" value="C:nucleus"/>
    <property type="evidence" value="ECO:0007669"/>
    <property type="project" value="TreeGrafter"/>
</dbReference>
<dbReference type="InterPro" id="IPR002740">
    <property type="entry name" value="EVE_domain"/>
</dbReference>
<dbReference type="KEGG" id="sla:SERLADRAFT_462319"/>
<dbReference type="Proteomes" id="UP000008064">
    <property type="component" value="Unassembled WGS sequence"/>
</dbReference>
<dbReference type="Pfam" id="PF01878">
    <property type="entry name" value="EVE"/>
    <property type="match status" value="1"/>
</dbReference>
<organism>
    <name type="scientific">Serpula lacrymans var. lacrymans (strain S7.9)</name>
    <name type="common">Dry rot fungus</name>
    <dbReference type="NCBI Taxonomy" id="578457"/>
    <lineage>
        <taxon>Eukaryota</taxon>
        <taxon>Fungi</taxon>
        <taxon>Dikarya</taxon>
        <taxon>Basidiomycota</taxon>
        <taxon>Agaricomycotina</taxon>
        <taxon>Agaricomycetes</taxon>
        <taxon>Agaricomycetidae</taxon>
        <taxon>Boletales</taxon>
        <taxon>Coniophorineae</taxon>
        <taxon>Serpulaceae</taxon>
        <taxon>Serpula</taxon>
    </lineage>
</organism>
<dbReference type="AlphaFoldDB" id="F8NN53"/>
<reference evidence="3" key="1">
    <citation type="submission" date="2011-04" db="EMBL/GenBank/DDBJ databases">
        <title>Evolution of plant cell wall degrading machinery underlies the functional diversity of forest fungi.</title>
        <authorList>
            <consortium name="US DOE Joint Genome Institute (JGI-PGF)"/>
            <person name="Eastwood D.C."/>
            <person name="Floudas D."/>
            <person name="Binder M."/>
            <person name="Majcherczyk A."/>
            <person name="Schneider P."/>
            <person name="Aerts A."/>
            <person name="Asiegbu F.O."/>
            <person name="Baker S.E."/>
            <person name="Barry K."/>
            <person name="Bendiksby M."/>
            <person name="Blumentritt M."/>
            <person name="Coutinho P.M."/>
            <person name="Cullen D."/>
            <person name="Cullen D."/>
            <person name="Gathman A."/>
            <person name="Goodell B."/>
            <person name="Henrissat B."/>
            <person name="Ihrmark K."/>
            <person name="Kauserud H."/>
            <person name="Kohler A."/>
            <person name="LaButti K."/>
            <person name="Lapidus A."/>
            <person name="Lavin J.L."/>
            <person name="Lee Y.-H."/>
            <person name="Lindquist E."/>
            <person name="Lilly W."/>
            <person name="Lucas S."/>
            <person name="Morin E."/>
            <person name="Murat C."/>
            <person name="Oguiza J.A."/>
            <person name="Park J."/>
            <person name="Pisabarro A.G."/>
            <person name="Riley R."/>
            <person name="Rosling A."/>
            <person name="Salamov A."/>
            <person name="Schmidt O."/>
            <person name="Schmutz J."/>
            <person name="Skrede I."/>
            <person name="Stenlid J."/>
            <person name="Wiebenga A."/>
            <person name="Xie X."/>
            <person name="Kues U."/>
            <person name="Hibbett D.S."/>
            <person name="Hoffmeister D."/>
            <person name="Hogberg N."/>
            <person name="Martin F."/>
            <person name="Grigoriev I.V."/>
            <person name="Watkinson S.C."/>
        </authorList>
    </citation>
    <scope>NUCLEOTIDE SEQUENCE</scope>
    <source>
        <strain evidence="3">S7.9</strain>
    </source>
</reference>
<feature type="domain" description="EVE" evidence="2">
    <location>
        <begin position="2"/>
        <end position="121"/>
    </location>
</feature>
<dbReference type="Gene3D" id="3.10.590.10">
    <property type="entry name" value="ph1033 like domains"/>
    <property type="match status" value="1"/>
</dbReference>
<dbReference type="InterPro" id="IPR015947">
    <property type="entry name" value="PUA-like_sf"/>
</dbReference>
<protein>
    <recommendedName>
        <fullName evidence="2">EVE domain-containing protein</fullName>
    </recommendedName>
</protein>
<accession>F8NN53</accession>
<sequence>MKVLFYHSNCKVPGVAGFAEVSKEAYPDYTAWDSSHPYFDPKTKQDDPKWFMVEVTFVARAKHLVPLALLKHIAALASGEAPSEVDYIGADGVKAVKNMALVNRGRLSVQSVDEKTFEVVQTLAEKGGWDDMGLGKKKSSPASTKPAKKPVQNKRKKAKAKAETPSEDEDESDDQVEAQSAPSSEDEQRQGVGRAKARRARQKVSLQGESGEGSRKRKRNQLDEKDGESEAVPRRRSVRTKK</sequence>
<gene>
    <name evidence="3" type="ORF">SERLADRAFT_462319</name>
</gene>
<dbReference type="RefSeq" id="XP_007316065.1">
    <property type="nucleotide sequence ID" value="XM_007316003.1"/>
</dbReference>
<evidence type="ECO:0000259" key="2">
    <source>
        <dbReference type="Pfam" id="PF01878"/>
    </source>
</evidence>
<evidence type="ECO:0000313" key="3">
    <source>
        <dbReference type="EMBL" id="EGO27974.1"/>
    </source>
</evidence>
<dbReference type="PANTHER" id="PTHR14087">
    <property type="entry name" value="THYMOCYTE NUCLEAR PROTEIN 1"/>
    <property type="match status" value="1"/>
</dbReference>
<dbReference type="SUPFAM" id="SSF88697">
    <property type="entry name" value="PUA domain-like"/>
    <property type="match status" value="1"/>
</dbReference>
<dbReference type="InterPro" id="IPR052181">
    <property type="entry name" value="5hmC_binding"/>
</dbReference>
<name>F8NN53_SERL9</name>
<feature type="region of interest" description="Disordered" evidence="1">
    <location>
        <begin position="128"/>
        <end position="242"/>
    </location>
</feature>
<dbReference type="EMBL" id="GL945431">
    <property type="protein sequence ID" value="EGO27974.1"/>
    <property type="molecule type" value="Genomic_DNA"/>
</dbReference>
<dbReference type="GeneID" id="18818349"/>
<feature type="compositionally biased region" description="Basic residues" evidence="1">
    <location>
        <begin position="146"/>
        <end position="159"/>
    </location>
</feature>
<evidence type="ECO:0000256" key="1">
    <source>
        <dbReference type="SAM" id="MobiDB-lite"/>
    </source>
</evidence>
<proteinExistence type="predicted"/>
<dbReference type="PANTHER" id="PTHR14087:SF7">
    <property type="entry name" value="THYMOCYTE NUCLEAR PROTEIN 1"/>
    <property type="match status" value="1"/>
</dbReference>
<dbReference type="HOGENOM" id="CLU_041799_1_1_1"/>